<dbReference type="InterPro" id="IPR020562">
    <property type="entry name" value="PRibGlycinamide_synth_N"/>
</dbReference>
<dbReference type="GO" id="GO:0016874">
    <property type="term" value="F:ligase activity"/>
    <property type="evidence" value="ECO:0007669"/>
    <property type="project" value="UniProtKB-KW"/>
</dbReference>
<keyword evidence="5 12" id="KW-0436">Ligase</keyword>
<gene>
    <name evidence="12" type="primary">purD</name>
    <name evidence="15" type="ORF">SAMN05444368_1814</name>
</gene>
<feature type="domain" description="ATP-grasp" evidence="14">
    <location>
        <begin position="107"/>
        <end position="313"/>
    </location>
</feature>
<comment type="cofactor">
    <cofactor evidence="2">
        <name>Mg(2+)</name>
        <dbReference type="ChEBI" id="CHEBI:18420"/>
    </cofactor>
</comment>
<dbReference type="InterPro" id="IPR000115">
    <property type="entry name" value="PRibGlycinamide_synth"/>
</dbReference>
<evidence type="ECO:0000256" key="3">
    <source>
        <dbReference type="ARBA" id="ARBA00005174"/>
    </source>
</evidence>
<dbReference type="SMART" id="SM01209">
    <property type="entry name" value="GARS_A"/>
    <property type="match status" value="1"/>
</dbReference>
<dbReference type="HAMAP" id="MF_00138">
    <property type="entry name" value="GARS"/>
    <property type="match status" value="1"/>
</dbReference>
<dbReference type="Pfam" id="PF01071">
    <property type="entry name" value="GARS_A"/>
    <property type="match status" value="1"/>
</dbReference>
<comment type="pathway">
    <text evidence="3 12">Purine metabolism; IMP biosynthesis via de novo pathway; N(1)-(5-phospho-D-ribosyl)glycinamide from 5-phospho-alpha-D-ribose 1-diphosphate: step 2/2.</text>
</comment>
<keyword evidence="6 13" id="KW-0547">Nucleotide-binding</keyword>
<sequence length="422" mass="45352">MKALVLGAGGREHALVYALKKSSFVDEVITAPGNGGISKMVEVFPLNPVNSKEVLELSLTQKVDIVVIGPEAPLVAGVADVLRKEGIKVYGPGRAGAMLEGSKAFAKRFMNDCRIPTAPFDVCSSFDKALEALKKRTPPFVIKADGLAAGKGAFIIDDTTEARNILDQLLVKGVLGESGRTVVIEDFLAGYEITAMAITDGRTYRMLPLSQDHKRAYDGDKGPNTGGMGAYSPLPQVDDTLKAKIEDEVVKPTVEGLKRKGIDFRGTIYAGLMIHEGSPYVLEYNVRFGDPEAQVVIPICDVDWGRIFVSCAGGNLEESAQINAARSGVGVVMASGGYPDKYEIGYPIEGLDALEGKDDVIAFHSGTRMEGGKFLTNGGRVLTVVGLADDLKEARDKAYRAISSITFKDAHYRRDIAWQAFV</sequence>
<evidence type="ECO:0000259" key="14">
    <source>
        <dbReference type="PROSITE" id="PS50975"/>
    </source>
</evidence>
<protein>
    <recommendedName>
        <fullName evidence="4 12">Phosphoribosylamine--glycine ligase</fullName>
        <ecNumber evidence="4 12">6.3.4.13</ecNumber>
    </recommendedName>
    <alternativeName>
        <fullName evidence="12">GARS</fullName>
    </alternativeName>
    <alternativeName>
        <fullName evidence="10 12">Glycinamide ribonucleotide synthetase</fullName>
    </alternativeName>
    <alternativeName>
        <fullName evidence="11 12">Phosphoribosylglycinamide synthetase</fullName>
    </alternativeName>
</protein>
<dbReference type="InterPro" id="IPR011054">
    <property type="entry name" value="Rudment_hybrid_motif"/>
</dbReference>
<evidence type="ECO:0000256" key="10">
    <source>
        <dbReference type="ARBA" id="ARBA00042242"/>
    </source>
</evidence>
<dbReference type="EC" id="6.3.4.13" evidence="4 12"/>
<dbReference type="PROSITE" id="PS00184">
    <property type="entry name" value="GARS"/>
    <property type="match status" value="1"/>
</dbReference>
<keyword evidence="16" id="KW-1185">Reference proteome</keyword>
<comment type="similarity">
    <text evidence="9 12">Belongs to the GARS family.</text>
</comment>
<evidence type="ECO:0000256" key="13">
    <source>
        <dbReference type="PROSITE-ProRule" id="PRU00409"/>
    </source>
</evidence>
<evidence type="ECO:0000313" key="15">
    <source>
        <dbReference type="EMBL" id="SIN76962.1"/>
    </source>
</evidence>
<dbReference type="InterPro" id="IPR011761">
    <property type="entry name" value="ATP-grasp"/>
</dbReference>
<dbReference type="NCBIfam" id="TIGR00877">
    <property type="entry name" value="purD"/>
    <property type="match status" value="1"/>
</dbReference>
<evidence type="ECO:0000256" key="7">
    <source>
        <dbReference type="ARBA" id="ARBA00022755"/>
    </source>
</evidence>
<dbReference type="SMART" id="SM01210">
    <property type="entry name" value="GARS_C"/>
    <property type="match status" value="1"/>
</dbReference>
<evidence type="ECO:0000256" key="9">
    <source>
        <dbReference type="ARBA" id="ARBA00038345"/>
    </source>
</evidence>
<dbReference type="SUPFAM" id="SSF56059">
    <property type="entry name" value="Glutathione synthetase ATP-binding domain-like"/>
    <property type="match status" value="1"/>
</dbReference>
<dbReference type="InterPro" id="IPR013815">
    <property type="entry name" value="ATP_grasp_subdomain_1"/>
</dbReference>
<dbReference type="InterPro" id="IPR020560">
    <property type="entry name" value="PRibGlycinamide_synth_C-dom"/>
</dbReference>
<keyword evidence="8 13" id="KW-0067">ATP-binding</keyword>
<dbReference type="Pfam" id="PF02844">
    <property type="entry name" value="GARS_N"/>
    <property type="match status" value="1"/>
</dbReference>
<dbReference type="InterPro" id="IPR037123">
    <property type="entry name" value="PRibGlycinamide_synth_C_sf"/>
</dbReference>
<dbReference type="PANTHER" id="PTHR43472">
    <property type="entry name" value="PHOSPHORIBOSYLAMINE--GLYCINE LIGASE"/>
    <property type="match status" value="1"/>
</dbReference>
<dbReference type="Proteomes" id="UP000185093">
    <property type="component" value="Unassembled WGS sequence"/>
</dbReference>
<evidence type="ECO:0000256" key="6">
    <source>
        <dbReference type="ARBA" id="ARBA00022741"/>
    </source>
</evidence>
<dbReference type="Gene3D" id="3.90.600.10">
    <property type="entry name" value="Phosphoribosylglycinamide synthetase, C-terminal domain"/>
    <property type="match status" value="1"/>
</dbReference>
<evidence type="ECO:0000256" key="4">
    <source>
        <dbReference type="ARBA" id="ARBA00013255"/>
    </source>
</evidence>
<dbReference type="Gene3D" id="3.40.50.20">
    <property type="match status" value="1"/>
</dbReference>
<dbReference type="InterPro" id="IPR020559">
    <property type="entry name" value="PRibGlycinamide_synth_CS"/>
</dbReference>
<evidence type="ECO:0000256" key="8">
    <source>
        <dbReference type="ARBA" id="ARBA00022840"/>
    </source>
</evidence>
<dbReference type="Gene3D" id="3.30.1490.20">
    <property type="entry name" value="ATP-grasp fold, A domain"/>
    <property type="match status" value="1"/>
</dbReference>
<dbReference type="InterPro" id="IPR016185">
    <property type="entry name" value="PreATP-grasp_dom_sf"/>
</dbReference>
<dbReference type="EMBL" id="FSQZ01000001">
    <property type="protein sequence ID" value="SIN76962.1"/>
    <property type="molecule type" value="Genomic_DNA"/>
</dbReference>
<organism evidence="15 16">
    <name type="scientific">Acetomicrobium flavidum</name>
    <dbReference type="NCBI Taxonomy" id="49896"/>
    <lineage>
        <taxon>Bacteria</taxon>
        <taxon>Thermotogati</taxon>
        <taxon>Synergistota</taxon>
        <taxon>Synergistia</taxon>
        <taxon>Synergistales</taxon>
        <taxon>Acetomicrobiaceae</taxon>
        <taxon>Acetomicrobium</taxon>
    </lineage>
</organism>
<name>A0ABY1JF52_9BACT</name>
<dbReference type="Pfam" id="PF02843">
    <property type="entry name" value="GARS_C"/>
    <property type="match status" value="1"/>
</dbReference>
<dbReference type="RefSeq" id="WP_074199972.1">
    <property type="nucleotide sequence ID" value="NZ_FSQZ01000001.1"/>
</dbReference>
<dbReference type="PANTHER" id="PTHR43472:SF1">
    <property type="entry name" value="PHOSPHORIBOSYLAMINE--GLYCINE LIGASE, CHLOROPLASTIC"/>
    <property type="match status" value="1"/>
</dbReference>
<accession>A0ABY1JF52</accession>
<proteinExistence type="inferred from homology"/>
<comment type="caution">
    <text evidence="15">The sequence shown here is derived from an EMBL/GenBank/DDBJ whole genome shotgun (WGS) entry which is preliminary data.</text>
</comment>
<evidence type="ECO:0000313" key="16">
    <source>
        <dbReference type="Proteomes" id="UP000185093"/>
    </source>
</evidence>
<evidence type="ECO:0000256" key="12">
    <source>
        <dbReference type="HAMAP-Rule" id="MF_00138"/>
    </source>
</evidence>
<dbReference type="PROSITE" id="PS50975">
    <property type="entry name" value="ATP_GRASP"/>
    <property type="match status" value="1"/>
</dbReference>
<evidence type="ECO:0000256" key="1">
    <source>
        <dbReference type="ARBA" id="ARBA00001936"/>
    </source>
</evidence>
<dbReference type="SUPFAM" id="SSF51246">
    <property type="entry name" value="Rudiment single hybrid motif"/>
    <property type="match status" value="1"/>
</dbReference>
<evidence type="ECO:0000256" key="2">
    <source>
        <dbReference type="ARBA" id="ARBA00001946"/>
    </source>
</evidence>
<evidence type="ECO:0000256" key="11">
    <source>
        <dbReference type="ARBA" id="ARBA00042864"/>
    </source>
</evidence>
<comment type="catalytic activity">
    <reaction evidence="12">
        <text>5-phospho-beta-D-ribosylamine + glycine + ATP = N(1)-(5-phospho-beta-D-ribosyl)glycinamide + ADP + phosphate + H(+)</text>
        <dbReference type="Rhea" id="RHEA:17453"/>
        <dbReference type="ChEBI" id="CHEBI:15378"/>
        <dbReference type="ChEBI" id="CHEBI:30616"/>
        <dbReference type="ChEBI" id="CHEBI:43474"/>
        <dbReference type="ChEBI" id="CHEBI:57305"/>
        <dbReference type="ChEBI" id="CHEBI:58681"/>
        <dbReference type="ChEBI" id="CHEBI:143788"/>
        <dbReference type="ChEBI" id="CHEBI:456216"/>
        <dbReference type="EC" id="6.3.4.13"/>
    </reaction>
</comment>
<keyword evidence="7 12" id="KW-0658">Purine biosynthesis</keyword>
<reference evidence="15 16" key="1">
    <citation type="submission" date="2016-11" db="EMBL/GenBank/DDBJ databases">
        <authorList>
            <person name="Varghese N."/>
            <person name="Submissions S."/>
        </authorList>
    </citation>
    <scope>NUCLEOTIDE SEQUENCE [LARGE SCALE GENOMIC DNA]</scope>
    <source>
        <strain evidence="15 16">DSM 20664</strain>
    </source>
</reference>
<comment type="cofactor">
    <cofactor evidence="1">
        <name>Mn(2+)</name>
        <dbReference type="ChEBI" id="CHEBI:29035"/>
    </cofactor>
</comment>
<dbReference type="Gene3D" id="3.30.470.20">
    <property type="entry name" value="ATP-grasp fold, B domain"/>
    <property type="match status" value="1"/>
</dbReference>
<dbReference type="InterPro" id="IPR020561">
    <property type="entry name" value="PRibGlycinamid_synth_ATP-grasp"/>
</dbReference>
<dbReference type="SUPFAM" id="SSF52440">
    <property type="entry name" value="PreATP-grasp domain"/>
    <property type="match status" value="1"/>
</dbReference>
<evidence type="ECO:0000256" key="5">
    <source>
        <dbReference type="ARBA" id="ARBA00022598"/>
    </source>
</evidence>